<dbReference type="InterPro" id="IPR002645">
    <property type="entry name" value="STAS_dom"/>
</dbReference>
<dbReference type="SUPFAM" id="SSF52091">
    <property type="entry name" value="SpoIIaa-like"/>
    <property type="match status" value="1"/>
</dbReference>
<reference evidence="3" key="1">
    <citation type="submission" date="2016-10" db="EMBL/GenBank/DDBJ databases">
        <authorList>
            <person name="de Groot N.N."/>
        </authorList>
    </citation>
    <scope>NUCLEOTIDE SEQUENCE</scope>
</reference>
<feature type="transmembrane region" description="Helical" evidence="1">
    <location>
        <begin position="253"/>
        <end position="274"/>
    </location>
</feature>
<dbReference type="GO" id="GO:0005548">
    <property type="term" value="F:phospholipid transporter activity"/>
    <property type="evidence" value="ECO:0007669"/>
    <property type="project" value="TreeGrafter"/>
</dbReference>
<evidence type="ECO:0000259" key="2">
    <source>
        <dbReference type="PROSITE" id="PS50801"/>
    </source>
</evidence>
<dbReference type="Gene3D" id="3.30.750.24">
    <property type="entry name" value="STAS domain"/>
    <property type="match status" value="1"/>
</dbReference>
<protein>
    <submittedName>
        <fullName evidence="3">FIG00761799: membrane protein</fullName>
    </submittedName>
</protein>
<evidence type="ECO:0000256" key="1">
    <source>
        <dbReference type="SAM" id="Phobius"/>
    </source>
</evidence>
<dbReference type="AlphaFoldDB" id="A0A1W1D4P3"/>
<dbReference type="InterPro" id="IPR003453">
    <property type="entry name" value="ABC_MlaE_roteobac"/>
</dbReference>
<feature type="transmembrane region" description="Helical" evidence="1">
    <location>
        <begin position="351"/>
        <end position="370"/>
    </location>
</feature>
<dbReference type="PROSITE" id="PS50801">
    <property type="entry name" value="STAS"/>
    <property type="match status" value="1"/>
</dbReference>
<name>A0A1W1D4P3_9ZZZZ</name>
<keyword evidence="1" id="KW-0472">Membrane</keyword>
<dbReference type="GO" id="GO:0043190">
    <property type="term" value="C:ATP-binding cassette (ABC) transporter complex"/>
    <property type="evidence" value="ECO:0007669"/>
    <property type="project" value="InterPro"/>
</dbReference>
<dbReference type="Pfam" id="PF01740">
    <property type="entry name" value="STAS"/>
    <property type="match status" value="1"/>
</dbReference>
<dbReference type="PANTHER" id="PTHR30188">
    <property type="entry name" value="ABC TRANSPORTER PERMEASE PROTEIN-RELATED"/>
    <property type="match status" value="1"/>
</dbReference>
<gene>
    <name evidence="3" type="ORF">MNB_SM-3-1008</name>
</gene>
<feature type="transmembrane region" description="Helical" evidence="1">
    <location>
        <begin position="124"/>
        <end position="145"/>
    </location>
</feature>
<feature type="transmembrane region" description="Helical" evidence="1">
    <location>
        <begin position="166"/>
        <end position="186"/>
    </location>
</feature>
<sequence length="374" mass="41881">MARVDVLKITKMNDKLFLRFSGKLTLYDVPSCEEMITRLDFNQFKSIVIDLENLTYLDTIGSIFLNQLKKDIKKTKNSLNILVKNKDIIDTLQLTDKSYPPIKNKATQSALSIFAKFGKSSYELYKGFFSFIAFFGRLFSAKFFLLQSMKNIRYKEIAFEIKESGINALWIIALTNFLIGLVVAYQSAYQLKVYGANIFIVDMLGISIMRELAPLVTAIVIAGRSGSSFTAQIGAMKITQELDAMKTMGFDPCLFLVMPRIIALMVVLPLLIFVADMMGILGGMIVANIDLNISTTLFLERFNEVVSAKHFFLGLFKGPFFAFLIASIGIYRGFHVKNDTQSIGFSTTKSVVASIFAVIVCDAVFSIIFTKLGF</sequence>
<dbReference type="PANTHER" id="PTHR30188:SF3">
    <property type="entry name" value="ABC TRANSPORTER PERMEASE"/>
    <property type="match status" value="1"/>
</dbReference>
<keyword evidence="1" id="KW-1133">Transmembrane helix</keyword>
<keyword evidence="1" id="KW-0812">Transmembrane</keyword>
<organism evidence="3">
    <name type="scientific">hydrothermal vent metagenome</name>
    <dbReference type="NCBI Taxonomy" id="652676"/>
    <lineage>
        <taxon>unclassified sequences</taxon>
        <taxon>metagenomes</taxon>
        <taxon>ecological metagenomes</taxon>
    </lineage>
</organism>
<accession>A0A1W1D4P3</accession>
<dbReference type="EMBL" id="FPHP01000044">
    <property type="protein sequence ID" value="SFV75593.1"/>
    <property type="molecule type" value="Genomic_DNA"/>
</dbReference>
<feature type="transmembrane region" description="Helical" evidence="1">
    <location>
        <begin position="198"/>
        <end position="222"/>
    </location>
</feature>
<dbReference type="InterPro" id="IPR030802">
    <property type="entry name" value="Permease_MalE"/>
</dbReference>
<feature type="domain" description="STAS" evidence="2">
    <location>
        <begin position="5"/>
        <end position="95"/>
    </location>
</feature>
<feature type="transmembrane region" description="Helical" evidence="1">
    <location>
        <begin position="280"/>
        <end position="299"/>
    </location>
</feature>
<dbReference type="Pfam" id="PF02405">
    <property type="entry name" value="MlaE"/>
    <property type="match status" value="1"/>
</dbReference>
<dbReference type="NCBIfam" id="TIGR00056">
    <property type="entry name" value="MlaE family lipid ABC transporter permease subunit"/>
    <property type="match status" value="1"/>
</dbReference>
<evidence type="ECO:0000313" key="3">
    <source>
        <dbReference type="EMBL" id="SFV75593.1"/>
    </source>
</evidence>
<dbReference type="InterPro" id="IPR036513">
    <property type="entry name" value="STAS_dom_sf"/>
</dbReference>
<feature type="transmembrane region" description="Helical" evidence="1">
    <location>
        <begin position="311"/>
        <end position="331"/>
    </location>
</feature>
<proteinExistence type="predicted"/>